<dbReference type="SUPFAM" id="SSF52058">
    <property type="entry name" value="L domain-like"/>
    <property type="match status" value="1"/>
</dbReference>
<proteinExistence type="predicted"/>
<keyword evidence="2" id="KW-1185">Reference proteome</keyword>
<dbReference type="Proteomes" id="UP001428341">
    <property type="component" value="Unassembled WGS sequence"/>
</dbReference>
<reference evidence="1 2" key="1">
    <citation type="submission" date="2024-05" db="EMBL/GenBank/DDBJ databases">
        <title>Haplotype-resolved chromosome-level genome assembly of Huyou (Citrus changshanensis).</title>
        <authorList>
            <person name="Miao C."/>
            <person name="Chen W."/>
            <person name="Wu Y."/>
            <person name="Wang L."/>
            <person name="Zhao S."/>
            <person name="Grierson D."/>
            <person name="Xu C."/>
            <person name="Chen K."/>
        </authorList>
    </citation>
    <scope>NUCLEOTIDE SEQUENCE [LARGE SCALE GENOMIC DNA]</scope>
    <source>
        <strain evidence="1">01-14</strain>
        <tissue evidence="1">Leaf</tissue>
    </source>
</reference>
<dbReference type="PANTHER" id="PTHR15140:SF37">
    <property type="entry name" value="UBIQUITIN-LIKE DOMAIN-CONTAINING PROTEIN"/>
    <property type="match status" value="1"/>
</dbReference>
<evidence type="ECO:0008006" key="3">
    <source>
        <dbReference type="Google" id="ProtNLM"/>
    </source>
</evidence>
<evidence type="ECO:0000313" key="1">
    <source>
        <dbReference type="EMBL" id="KAK9214155.1"/>
    </source>
</evidence>
<protein>
    <recommendedName>
        <fullName evidence="3">Disease resistance protein</fullName>
    </recommendedName>
</protein>
<evidence type="ECO:0000313" key="2">
    <source>
        <dbReference type="Proteomes" id="UP001428341"/>
    </source>
</evidence>
<dbReference type="PANTHER" id="PTHR15140">
    <property type="entry name" value="TUBULIN-SPECIFIC CHAPERONE E"/>
    <property type="match status" value="1"/>
</dbReference>
<gene>
    <name evidence="1" type="ORF">WN944_006143</name>
</gene>
<comment type="caution">
    <text evidence="1">The sequence shown here is derived from an EMBL/GenBank/DDBJ whole genome shotgun (WGS) entry which is preliminary data.</text>
</comment>
<sequence>MPSSYIDHSPEDIWMMQKLSHLNFGSITLPAPPKNYYRSLKNLIFISALHPRSCTPYILGRLPNVQTLRISGDLSHYHSGVSKSLFLQLKILHLKSMLWLEEWTMGAGAMPKLESLIMNPCAYLRKLPEELRCRKSLRKLELHWPQPELRQRLRAFENMEWRYDIQFYPSGI</sequence>
<name>A0AAP0QT90_9ROSI</name>
<dbReference type="EMBL" id="JBCGBO010000003">
    <property type="protein sequence ID" value="KAK9214155.1"/>
    <property type="molecule type" value="Genomic_DNA"/>
</dbReference>
<organism evidence="1 2">
    <name type="scientific">Citrus x changshan-huyou</name>
    <dbReference type="NCBI Taxonomy" id="2935761"/>
    <lineage>
        <taxon>Eukaryota</taxon>
        <taxon>Viridiplantae</taxon>
        <taxon>Streptophyta</taxon>
        <taxon>Embryophyta</taxon>
        <taxon>Tracheophyta</taxon>
        <taxon>Spermatophyta</taxon>
        <taxon>Magnoliopsida</taxon>
        <taxon>eudicotyledons</taxon>
        <taxon>Gunneridae</taxon>
        <taxon>Pentapetalae</taxon>
        <taxon>rosids</taxon>
        <taxon>malvids</taxon>
        <taxon>Sapindales</taxon>
        <taxon>Rutaceae</taxon>
        <taxon>Aurantioideae</taxon>
        <taxon>Citrus</taxon>
    </lineage>
</organism>
<dbReference type="Gene3D" id="3.80.10.10">
    <property type="entry name" value="Ribonuclease Inhibitor"/>
    <property type="match status" value="1"/>
</dbReference>
<dbReference type="AlphaFoldDB" id="A0AAP0QT90"/>
<dbReference type="InterPro" id="IPR032675">
    <property type="entry name" value="LRR_dom_sf"/>
</dbReference>
<accession>A0AAP0QT90</accession>